<dbReference type="Proteomes" id="UP001597261">
    <property type="component" value="Unassembled WGS sequence"/>
</dbReference>
<evidence type="ECO:0000313" key="1">
    <source>
        <dbReference type="EMBL" id="MFD1663117.1"/>
    </source>
</evidence>
<gene>
    <name evidence="1" type="ORF">ACFSL4_34350</name>
</gene>
<evidence type="ECO:0000313" key="2">
    <source>
        <dbReference type="Proteomes" id="UP001597261"/>
    </source>
</evidence>
<keyword evidence="2" id="KW-1185">Reference proteome</keyword>
<accession>A0ABW4J2H7</accession>
<sequence length="61" mass="6569">MPLFTFNTAADYLEAAREMAASGRTTLARLLAEAAAELTPDPAEATRILSDFPGLSLRQED</sequence>
<name>A0ABW4J2H7_9ACTN</name>
<comment type="caution">
    <text evidence="1">The sequence shown here is derived from an EMBL/GenBank/DDBJ whole genome shotgun (WGS) entry which is preliminary data.</text>
</comment>
<reference evidence="2" key="1">
    <citation type="journal article" date="2019" name="Int. J. Syst. Evol. Microbiol.">
        <title>The Global Catalogue of Microorganisms (GCM) 10K type strain sequencing project: providing services to taxonomists for standard genome sequencing and annotation.</title>
        <authorList>
            <consortium name="The Broad Institute Genomics Platform"/>
            <consortium name="The Broad Institute Genome Sequencing Center for Infectious Disease"/>
            <person name="Wu L."/>
            <person name="Ma J."/>
        </authorList>
    </citation>
    <scope>NUCLEOTIDE SEQUENCE [LARGE SCALE GENOMIC DNA]</scope>
    <source>
        <strain evidence="2">CGMCC 1.12470</strain>
    </source>
</reference>
<proteinExistence type="predicted"/>
<dbReference type="EMBL" id="JBHUDX010000116">
    <property type="protein sequence ID" value="MFD1663117.1"/>
    <property type="molecule type" value="Genomic_DNA"/>
</dbReference>
<organism evidence="1 2">
    <name type="scientific">Streptomyces caeni</name>
    <dbReference type="NCBI Taxonomy" id="2307231"/>
    <lineage>
        <taxon>Bacteria</taxon>
        <taxon>Bacillati</taxon>
        <taxon>Actinomycetota</taxon>
        <taxon>Actinomycetes</taxon>
        <taxon>Kitasatosporales</taxon>
        <taxon>Streptomycetaceae</taxon>
        <taxon>Streptomyces</taxon>
    </lineage>
</organism>
<protein>
    <submittedName>
        <fullName evidence="1">Uncharacterized protein</fullName>
    </submittedName>
</protein>
<dbReference type="RefSeq" id="WP_381091648.1">
    <property type="nucleotide sequence ID" value="NZ_JBHUDX010000116.1"/>
</dbReference>